<evidence type="ECO:0000313" key="1">
    <source>
        <dbReference type="EMBL" id="SMC45480.1"/>
    </source>
</evidence>
<dbReference type="EMBL" id="FWXT01000001">
    <property type="protein sequence ID" value="SMC45480.1"/>
    <property type="molecule type" value="Genomic_DNA"/>
</dbReference>
<evidence type="ECO:0008006" key="3">
    <source>
        <dbReference type="Google" id="ProtNLM"/>
    </source>
</evidence>
<dbReference type="RefSeq" id="WP_144008837.1">
    <property type="nucleotide sequence ID" value="NZ_FWXT01000001.1"/>
</dbReference>
<organism evidence="1 2">
    <name type="scientific">Pedobacter africanus</name>
    <dbReference type="NCBI Taxonomy" id="151894"/>
    <lineage>
        <taxon>Bacteria</taxon>
        <taxon>Pseudomonadati</taxon>
        <taxon>Bacteroidota</taxon>
        <taxon>Sphingobacteriia</taxon>
        <taxon>Sphingobacteriales</taxon>
        <taxon>Sphingobacteriaceae</taxon>
        <taxon>Pedobacter</taxon>
    </lineage>
</organism>
<dbReference type="STRING" id="151894.SAMN04488524_0541"/>
<gene>
    <name evidence="1" type="ORF">SAMN04488524_0541</name>
</gene>
<dbReference type="OrthoDB" id="9884474at2"/>
<evidence type="ECO:0000313" key="2">
    <source>
        <dbReference type="Proteomes" id="UP000192756"/>
    </source>
</evidence>
<dbReference type="AlphaFoldDB" id="A0A1W1ZAL3"/>
<protein>
    <recommendedName>
        <fullName evidence="3">Lipoprotein</fullName>
    </recommendedName>
</protein>
<dbReference type="Proteomes" id="UP000192756">
    <property type="component" value="Unassembled WGS sequence"/>
</dbReference>
<reference evidence="2" key="1">
    <citation type="submission" date="2017-04" db="EMBL/GenBank/DDBJ databases">
        <authorList>
            <person name="Varghese N."/>
            <person name="Submissions S."/>
        </authorList>
    </citation>
    <scope>NUCLEOTIDE SEQUENCE [LARGE SCALE GENOMIC DNA]</scope>
    <source>
        <strain evidence="2">DSM 12126</strain>
    </source>
</reference>
<accession>A0A1W1ZAL3</accession>
<proteinExistence type="predicted"/>
<sequence>MKSTQLTSRLFLITILFIGFLTGCSKDTDNEMQPQTAREDQQVIRKNFATRQELDNYLKRTKKFGTTDTVTERTIIASSAVAKFSPIKSSSSSKEKVSSLMTSTYDEVTGIFELPPPGGYIAWTFNFPIAANEGFPSRLLCNGSFHSGGGTFYNGLFVSSEIFPGPTSTVTNNWTYVLGGSSWVIYSNHSFVQELTIGPVEVFRRSFIASVTIQPVTSQPGAVQATIVYTEVNS</sequence>
<keyword evidence="2" id="KW-1185">Reference proteome</keyword>
<name>A0A1W1ZAL3_9SPHI</name>
<dbReference type="PROSITE" id="PS51257">
    <property type="entry name" value="PROKAR_LIPOPROTEIN"/>
    <property type="match status" value="1"/>
</dbReference>